<gene>
    <name evidence="1" type="ORF">CDAR_24241</name>
</gene>
<organism evidence="1 2">
    <name type="scientific">Caerostris darwini</name>
    <dbReference type="NCBI Taxonomy" id="1538125"/>
    <lineage>
        <taxon>Eukaryota</taxon>
        <taxon>Metazoa</taxon>
        <taxon>Ecdysozoa</taxon>
        <taxon>Arthropoda</taxon>
        <taxon>Chelicerata</taxon>
        <taxon>Arachnida</taxon>
        <taxon>Araneae</taxon>
        <taxon>Araneomorphae</taxon>
        <taxon>Entelegynae</taxon>
        <taxon>Araneoidea</taxon>
        <taxon>Araneidae</taxon>
        <taxon>Caerostris</taxon>
    </lineage>
</organism>
<protein>
    <submittedName>
        <fullName evidence="1">Uncharacterized protein</fullName>
    </submittedName>
</protein>
<dbReference type="EMBL" id="BPLQ01004544">
    <property type="protein sequence ID" value="GIY08746.1"/>
    <property type="molecule type" value="Genomic_DNA"/>
</dbReference>
<sequence>MLTRKDSGLVARPESLAATFSRRFSNRRLRSASRIFCFTSSFYLLRRAFLSLILHASSGGSLVRPISLYLLAALMDKCKHCLHSLNNVYICPLLYPLFISLCKQ</sequence>
<evidence type="ECO:0000313" key="2">
    <source>
        <dbReference type="Proteomes" id="UP001054837"/>
    </source>
</evidence>
<dbReference type="AlphaFoldDB" id="A0AAV4QIG8"/>
<comment type="caution">
    <text evidence="1">The sequence shown here is derived from an EMBL/GenBank/DDBJ whole genome shotgun (WGS) entry which is preliminary data.</text>
</comment>
<dbReference type="Proteomes" id="UP001054837">
    <property type="component" value="Unassembled WGS sequence"/>
</dbReference>
<evidence type="ECO:0000313" key="1">
    <source>
        <dbReference type="EMBL" id="GIY08746.1"/>
    </source>
</evidence>
<accession>A0AAV4QIG8</accession>
<name>A0AAV4QIG8_9ARAC</name>
<reference evidence="1 2" key="1">
    <citation type="submission" date="2021-06" db="EMBL/GenBank/DDBJ databases">
        <title>Caerostris darwini draft genome.</title>
        <authorList>
            <person name="Kono N."/>
            <person name="Arakawa K."/>
        </authorList>
    </citation>
    <scope>NUCLEOTIDE SEQUENCE [LARGE SCALE GENOMIC DNA]</scope>
</reference>
<keyword evidence="2" id="KW-1185">Reference proteome</keyword>
<proteinExistence type="predicted"/>